<dbReference type="Gene3D" id="3.50.4.10">
    <property type="entry name" value="Hepatocyte Growth Factor"/>
    <property type="match status" value="1"/>
</dbReference>
<dbReference type="OrthoDB" id="4319333at2759"/>
<name>A0A1L9VNY3_ASPGL</name>
<dbReference type="AlphaFoldDB" id="A0A1L9VNY3"/>
<dbReference type="VEuPathDB" id="FungiDB:ASPGLDRAFT_34418"/>
<dbReference type="PROSITE" id="PS50948">
    <property type="entry name" value="PAN"/>
    <property type="match status" value="1"/>
</dbReference>
<feature type="chain" id="PRO_5012499385" description="Apple domain-containing protein" evidence="1">
    <location>
        <begin position="27"/>
        <end position="178"/>
    </location>
</feature>
<keyword evidence="1" id="KW-0732">Signal</keyword>
<evidence type="ECO:0000313" key="4">
    <source>
        <dbReference type="Proteomes" id="UP000184300"/>
    </source>
</evidence>
<feature type="domain" description="Apple" evidence="2">
    <location>
        <begin position="82"/>
        <end position="157"/>
    </location>
</feature>
<evidence type="ECO:0000259" key="2">
    <source>
        <dbReference type="PROSITE" id="PS50948"/>
    </source>
</evidence>
<feature type="signal peptide" evidence="1">
    <location>
        <begin position="1"/>
        <end position="26"/>
    </location>
</feature>
<dbReference type="GeneID" id="34460693"/>
<dbReference type="InterPro" id="IPR003609">
    <property type="entry name" value="Pan_app"/>
</dbReference>
<dbReference type="EMBL" id="KV878894">
    <property type="protein sequence ID" value="OJJ85643.1"/>
    <property type="molecule type" value="Genomic_DNA"/>
</dbReference>
<evidence type="ECO:0000313" key="3">
    <source>
        <dbReference type="EMBL" id="OJJ85643.1"/>
    </source>
</evidence>
<protein>
    <recommendedName>
        <fullName evidence="2">Apple domain-containing protein</fullName>
    </recommendedName>
</protein>
<dbReference type="RefSeq" id="XP_022402341.1">
    <property type="nucleotide sequence ID" value="XM_022544432.1"/>
</dbReference>
<accession>A0A1L9VNY3</accession>
<proteinExistence type="predicted"/>
<reference evidence="4" key="1">
    <citation type="journal article" date="2017" name="Genome Biol.">
        <title>Comparative genomics reveals high biological diversity and specific adaptations in the industrially and medically important fungal genus Aspergillus.</title>
        <authorList>
            <person name="de Vries R.P."/>
            <person name="Riley R."/>
            <person name="Wiebenga A."/>
            <person name="Aguilar-Osorio G."/>
            <person name="Amillis S."/>
            <person name="Uchima C.A."/>
            <person name="Anderluh G."/>
            <person name="Asadollahi M."/>
            <person name="Askin M."/>
            <person name="Barry K."/>
            <person name="Battaglia E."/>
            <person name="Bayram O."/>
            <person name="Benocci T."/>
            <person name="Braus-Stromeyer S.A."/>
            <person name="Caldana C."/>
            <person name="Canovas D."/>
            <person name="Cerqueira G.C."/>
            <person name="Chen F."/>
            <person name="Chen W."/>
            <person name="Choi C."/>
            <person name="Clum A."/>
            <person name="Dos Santos R.A."/>
            <person name="Damasio A.R."/>
            <person name="Diallinas G."/>
            <person name="Emri T."/>
            <person name="Fekete E."/>
            <person name="Flipphi M."/>
            <person name="Freyberg S."/>
            <person name="Gallo A."/>
            <person name="Gournas C."/>
            <person name="Habgood R."/>
            <person name="Hainaut M."/>
            <person name="Harispe M.L."/>
            <person name="Henrissat B."/>
            <person name="Hilden K.S."/>
            <person name="Hope R."/>
            <person name="Hossain A."/>
            <person name="Karabika E."/>
            <person name="Karaffa L."/>
            <person name="Karanyi Z."/>
            <person name="Krasevec N."/>
            <person name="Kuo A."/>
            <person name="Kusch H."/>
            <person name="LaButti K."/>
            <person name="Lagendijk E.L."/>
            <person name="Lapidus A."/>
            <person name="Levasseur A."/>
            <person name="Lindquist E."/>
            <person name="Lipzen A."/>
            <person name="Logrieco A.F."/>
            <person name="MacCabe A."/>
            <person name="Maekelae M.R."/>
            <person name="Malavazi I."/>
            <person name="Melin P."/>
            <person name="Meyer V."/>
            <person name="Mielnichuk N."/>
            <person name="Miskei M."/>
            <person name="Molnar A.P."/>
            <person name="Mule G."/>
            <person name="Ngan C.Y."/>
            <person name="Orejas M."/>
            <person name="Orosz E."/>
            <person name="Ouedraogo J.P."/>
            <person name="Overkamp K.M."/>
            <person name="Park H.-S."/>
            <person name="Perrone G."/>
            <person name="Piumi F."/>
            <person name="Punt P.J."/>
            <person name="Ram A.F."/>
            <person name="Ramon A."/>
            <person name="Rauscher S."/>
            <person name="Record E."/>
            <person name="Riano-Pachon D.M."/>
            <person name="Robert V."/>
            <person name="Roehrig J."/>
            <person name="Ruller R."/>
            <person name="Salamov A."/>
            <person name="Salih N.S."/>
            <person name="Samson R.A."/>
            <person name="Sandor E."/>
            <person name="Sanguinetti M."/>
            <person name="Schuetze T."/>
            <person name="Sepcic K."/>
            <person name="Shelest E."/>
            <person name="Sherlock G."/>
            <person name="Sophianopoulou V."/>
            <person name="Squina F.M."/>
            <person name="Sun H."/>
            <person name="Susca A."/>
            <person name="Todd R.B."/>
            <person name="Tsang A."/>
            <person name="Unkles S.E."/>
            <person name="van de Wiele N."/>
            <person name="van Rossen-Uffink D."/>
            <person name="Oliveira J.V."/>
            <person name="Vesth T.C."/>
            <person name="Visser J."/>
            <person name="Yu J.-H."/>
            <person name="Zhou M."/>
            <person name="Andersen M.R."/>
            <person name="Archer D.B."/>
            <person name="Baker S.E."/>
            <person name="Benoit I."/>
            <person name="Brakhage A.A."/>
            <person name="Braus G.H."/>
            <person name="Fischer R."/>
            <person name="Frisvad J.C."/>
            <person name="Goldman G.H."/>
            <person name="Houbraken J."/>
            <person name="Oakley B."/>
            <person name="Pocsi I."/>
            <person name="Scazzocchio C."/>
            <person name="Seiboth B."/>
            <person name="vanKuyk P.A."/>
            <person name="Wortman J."/>
            <person name="Dyer P.S."/>
            <person name="Grigoriev I.V."/>
        </authorList>
    </citation>
    <scope>NUCLEOTIDE SEQUENCE [LARGE SCALE GENOMIC DNA]</scope>
    <source>
        <strain evidence="4">CBS 516.65</strain>
    </source>
</reference>
<organism evidence="3 4">
    <name type="scientific">Aspergillus glaucus CBS 516.65</name>
    <dbReference type="NCBI Taxonomy" id="1160497"/>
    <lineage>
        <taxon>Eukaryota</taxon>
        <taxon>Fungi</taxon>
        <taxon>Dikarya</taxon>
        <taxon>Ascomycota</taxon>
        <taxon>Pezizomycotina</taxon>
        <taxon>Eurotiomycetes</taxon>
        <taxon>Eurotiomycetidae</taxon>
        <taxon>Eurotiales</taxon>
        <taxon>Aspergillaceae</taxon>
        <taxon>Aspergillus</taxon>
        <taxon>Aspergillus subgen. Aspergillus</taxon>
    </lineage>
</organism>
<dbReference type="Proteomes" id="UP000184300">
    <property type="component" value="Unassembled WGS sequence"/>
</dbReference>
<keyword evidence="4" id="KW-1185">Reference proteome</keyword>
<evidence type="ECO:0000256" key="1">
    <source>
        <dbReference type="SAM" id="SignalP"/>
    </source>
</evidence>
<sequence>MVKLFEPLGIFVLATSLLNGIPTAQAQGLALSGQPGSTRMCQGQARKGTKRYKCGCCCCDDPGPDVECNPQCPSAHAKIFQCNGRKYKQLCGVHVATATLRDFSSPSYQSCFYSCVNEPQCNALDYTNQHCWLKTQGVDPPPKPMNSNTDDISVIFLPFEDVSQRQRLQASAIEVGVT</sequence>
<gene>
    <name evidence="3" type="ORF">ASPGLDRAFT_34418</name>
</gene>